<dbReference type="RefSeq" id="WP_350378840.1">
    <property type="nucleotide sequence ID" value="NZ_JBELQD010000015.1"/>
</dbReference>
<proteinExistence type="predicted"/>
<protein>
    <submittedName>
        <fullName evidence="1">Uncharacterized protein</fullName>
    </submittedName>
</protein>
<gene>
    <name evidence="1" type="ORF">ABS770_15280</name>
</gene>
<name>A0ABV1R497_9HYPH</name>
<evidence type="ECO:0000313" key="1">
    <source>
        <dbReference type="EMBL" id="MER2289630.1"/>
    </source>
</evidence>
<keyword evidence="2" id="KW-1185">Reference proteome</keyword>
<sequence>MLTLANAAPQWLTSLVPADLVELETLAGLPRTRNLILCSPLKLPGATLLTSQGLDWNHDWPTEGRRQLHAFVQKQIRRVSIS</sequence>
<accession>A0ABV1R497</accession>
<organism evidence="1 2">
    <name type="scientific">Methylobacterium brachiatum</name>
    <dbReference type="NCBI Taxonomy" id="269660"/>
    <lineage>
        <taxon>Bacteria</taxon>
        <taxon>Pseudomonadati</taxon>
        <taxon>Pseudomonadota</taxon>
        <taxon>Alphaproteobacteria</taxon>
        <taxon>Hyphomicrobiales</taxon>
        <taxon>Methylobacteriaceae</taxon>
        <taxon>Methylobacterium</taxon>
    </lineage>
</organism>
<comment type="caution">
    <text evidence="1">The sequence shown here is derived from an EMBL/GenBank/DDBJ whole genome shotgun (WGS) entry which is preliminary data.</text>
</comment>
<reference evidence="1" key="1">
    <citation type="submission" date="2024-06" db="EMBL/GenBank/DDBJ databases">
        <authorList>
            <person name="Campbell A.G."/>
        </authorList>
    </citation>
    <scope>NUCLEOTIDE SEQUENCE</scope>
    <source>
        <strain evidence="1">EM17</strain>
    </source>
</reference>
<dbReference type="EMBL" id="JBELQD010000015">
    <property type="protein sequence ID" value="MER2289630.1"/>
    <property type="molecule type" value="Genomic_DNA"/>
</dbReference>
<evidence type="ECO:0000313" key="2">
    <source>
        <dbReference type="Proteomes" id="UP001432995"/>
    </source>
</evidence>
<dbReference type="Proteomes" id="UP001432995">
    <property type="component" value="Unassembled WGS sequence"/>
</dbReference>